<evidence type="ECO:0000256" key="6">
    <source>
        <dbReference type="PROSITE-ProRule" id="PRU10007"/>
    </source>
</evidence>
<reference evidence="9 10" key="1">
    <citation type="submission" date="2020-01" db="EMBL/GenBank/DDBJ databases">
        <authorList>
            <person name="Chen J."/>
            <person name="Zhu S."/>
            <person name="Yang J."/>
        </authorList>
    </citation>
    <scope>NUCLEOTIDE SEQUENCE [LARGE SCALE GENOMIC DNA]</scope>
    <source>
        <strain evidence="9 10">345S023</strain>
    </source>
</reference>
<gene>
    <name evidence="9" type="ORF">GTH32_18840</name>
</gene>
<dbReference type="PROSITE" id="PS00687">
    <property type="entry name" value="ALDEHYDE_DEHYDR_GLU"/>
    <property type="match status" value="1"/>
</dbReference>
<dbReference type="Proteomes" id="UP000470213">
    <property type="component" value="Unassembled WGS sequence"/>
</dbReference>
<keyword evidence="10" id="KW-1185">Reference proteome</keyword>
<dbReference type="InterPro" id="IPR012394">
    <property type="entry name" value="Aldehyde_DH_NAD(P)"/>
</dbReference>
<dbReference type="InterPro" id="IPR015590">
    <property type="entry name" value="Aldehyde_DH_dom"/>
</dbReference>
<dbReference type="Gene3D" id="3.40.309.10">
    <property type="entry name" value="Aldehyde Dehydrogenase, Chain A, domain 2"/>
    <property type="match status" value="1"/>
</dbReference>
<evidence type="ECO:0000256" key="5">
    <source>
        <dbReference type="PIRSR" id="PIRSR036492-1"/>
    </source>
</evidence>
<feature type="domain" description="Aldehyde dehydrogenase" evidence="8">
    <location>
        <begin position="31"/>
        <end position="440"/>
    </location>
</feature>
<evidence type="ECO:0000313" key="10">
    <source>
        <dbReference type="Proteomes" id="UP000470213"/>
    </source>
</evidence>
<dbReference type="FunFam" id="3.40.309.10:FF:000003">
    <property type="entry name" value="Aldehyde dehydrogenase"/>
    <property type="match status" value="1"/>
</dbReference>
<name>A0A7X5LPM4_9ALTE</name>
<evidence type="ECO:0000256" key="2">
    <source>
        <dbReference type="ARBA" id="ARBA00023002"/>
    </source>
</evidence>
<dbReference type="GO" id="GO:0004029">
    <property type="term" value="F:aldehyde dehydrogenase (NAD+) activity"/>
    <property type="evidence" value="ECO:0007669"/>
    <property type="project" value="TreeGrafter"/>
</dbReference>
<dbReference type="CDD" id="cd07087">
    <property type="entry name" value="ALDH_F3-13-14_CALDH-like"/>
    <property type="match status" value="1"/>
</dbReference>
<feature type="active site" evidence="5 6">
    <location>
        <position position="222"/>
    </location>
</feature>
<dbReference type="InterPro" id="IPR016163">
    <property type="entry name" value="Ald_DH_C"/>
</dbReference>
<dbReference type="Gene3D" id="3.40.605.10">
    <property type="entry name" value="Aldehyde Dehydrogenase, Chain A, domain 1"/>
    <property type="match status" value="1"/>
</dbReference>
<dbReference type="RefSeq" id="WP_163088709.1">
    <property type="nucleotide sequence ID" value="NZ_JAAAWN010000055.1"/>
</dbReference>
<dbReference type="InterPro" id="IPR029510">
    <property type="entry name" value="Ald_DH_CS_GLU"/>
</dbReference>
<dbReference type="SUPFAM" id="SSF53720">
    <property type="entry name" value="ALDH-like"/>
    <property type="match status" value="1"/>
</dbReference>
<comment type="caution">
    <text evidence="9">The sequence shown here is derived from an EMBL/GenBank/DDBJ whole genome shotgun (WGS) entry which is preliminary data.</text>
</comment>
<dbReference type="InterPro" id="IPR016162">
    <property type="entry name" value="Ald_DH_N"/>
</dbReference>
<dbReference type="PANTHER" id="PTHR43570">
    <property type="entry name" value="ALDEHYDE DEHYDROGENASE"/>
    <property type="match status" value="1"/>
</dbReference>
<evidence type="ECO:0000256" key="4">
    <source>
        <dbReference type="PIRNR" id="PIRNR036492"/>
    </source>
</evidence>
<proteinExistence type="inferred from homology"/>
<dbReference type="EMBL" id="JAAAWN010000055">
    <property type="protein sequence ID" value="NDV93231.1"/>
    <property type="molecule type" value="Genomic_DNA"/>
</dbReference>
<evidence type="ECO:0000256" key="1">
    <source>
        <dbReference type="ARBA" id="ARBA00009986"/>
    </source>
</evidence>
<protein>
    <recommendedName>
        <fullName evidence="4">Aldehyde dehydrogenase</fullName>
    </recommendedName>
</protein>
<dbReference type="FunFam" id="3.40.605.10:FF:000004">
    <property type="entry name" value="Aldehyde dehydrogenase"/>
    <property type="match status" value="1"/>
</dbReference>
<dbReference type="InterPro" id="IPR016161">
    <property type="entry name" value="Ald_DH/histidinol_DH"/>
</dbReference>
<comment type="similarity">
    <text evidence="1 4 7">Belongs to the aldehyde dehydrogenase family.</text>
</comment>
<sequence length="468" mass="51775">MSTRPTLHAVEAGVSYLKDVEQLRISFNSGRTRSLEWRKAQLMALKRMLVENQHDVLMALKADLGKCETESMVAEQGYLLSDIDHTLKHLSKWMRPRPVSTPLVAWPGKSFQQPEPLGTVLIIGAWNYPLQLLLAPYIAALAAGNCAILKPSELAEETSHLIARLIPNYMDTKCVAVIEGGKEETTALLACRWDHIFYTGGEAVGKIVMSAAAKHLTPVTLELGGKSPCIVDKNTNLTVTARRLVWGKWMNAGQTCIAPDYVLIESGFEHQFIDAIKKELTTQYGKKPLTSKDYGNIINHRHLARLKSYLEGTNKVYGGDVDETRPAMSPTLVLAPTSDAKVMQEEIFGPILPIVTVSNINEAIQFINARPKPLALYAFSDDDSVLDNIIAQTSSGSVCTNDTMLFMTNPELPFGGVGNSGMGSYHGRAGFDTFSHIKTVMKRAFAFDVPFRYAPFSKLKLWLLKKFL</sequence>
<dbReference type="GO" id="GO:0006081">
    <property type="term" value="P:aldehyde metabolic process"/>
    <property type="evidence" value="ECO:0007669"/>
    <property type="project" value="InterPro"/>
</dbReference>
<dbReference type="PANTHER" id="PTHR43570:SF16">
    <property type="entry name" value="ALDEHYDE DEHYDROGENASE TYPE III, ISOFORM Q"/>
    <property type="match status" value="1"/>
</dbReference>
<keyword evidence="2 4" id="KW-0560">Oxidoreductase</keyword>
<organism evidence="9 10">
    <name type="scientific">Alteromonas profundi</name>
    <dbReference type="NCBI Taxonomy" id="2696062"/>
    <lineage>
        <taxon>Bacteria</taxon>
        <taxon>Pseudomonadati</taxon>
        <taxon>Pseudomonadota</taxon>
        <taxon>Gammaproteobacteria</taxon>
        <taxon>Alteromonadales</taxon>
        <taxon>Alteromonadaceae</taxon>
        <taxon>Alteromonas/Salinimonas group</taxon>
        <taxon>Alteromonas</taxon>
    </lineage>
</organism>
<evidence type="ECO:0000259" key="8">
    <source>
        <dbReference type="Pfam" id="PF00171"/>
    </source>
</evidence>
<dbReference type="PIRSF" id="PIRSF036492">
    <property type="entry name" value="ALDH"/>
    <property type="match status" value="1"/>
</dbReference>
<evidence type="ECO:0000256" key="7">
    <source>
        <dbReference type="RuleBase" id="RU003345"/>
    </source>
</evidence>
<dbReference type="AlphaFoldDB" id="A0A7X5LPM4"/>
<feature type="active site" evidence="5">
    <location>
        <position position="256"/>
    </location>
</feature>
<dbReference type="Pfam" id="PF00171">
    <property type="entry name" value="Aldedh"/>
    <property type="match status" value="1"/>
</dbReference>
<evidence type="ECO:0000313" key="9">
    <source>
        <dbReference type="EMBL" id="NDV93231.1"/>
    </source>
</evidence>
<evidence type="ECO:0000256" key="3">
    <source>
        <dbReference type="ARBA" id="ARBA00023027"/>
    </source>
</evidence>
<accession>A0A7X5LPM4</accession>
<dbReference type="GO" id="GO:0005737">
    <property type="term" value="C:cytoplasm"/>
    <property type="evidence" value="ECO:0007669"/>
    <property type="project" value="TreeGrafter"/>
</dbReference>
<keyword evidence="3" id="KW-0520">NAD</keyword>